<keyword evidence="1" id="KW-1133">Transmembrane helix</keyword>
<proteinExistence type="predicted"/>
<accession>A0A1E5XR76</accession>
<gene>
    <name evidence="2" type="ORF">VW23_018020</name>
</gene>
<reference evidence="2 3" key="1">
    <citation type="journal article" date="2015" name="Genome Announc.">
        <title>Genome Assemblies of Three Soil-Associated Devosia species: D. insulae, D. limi, and D. soli.</title>
        <authorList>
            <person name="Hassan Y.I."/>
            <person name="Lepp D."/>
            <person name="Zhou T."/>
        </authorList>
    </citation>
    <scope>NUCLEOTIDE SEQUENCE [LARGE SCALE GENOMIC DNA]</scope>
    <source>
        <strain evidence="2 3">DS-56</strain>
    </source>
</reference>
<name>A0A1E5XR76_9HYPH</name>
<protein>
    <submittedName>
        <fullName evidence="2">Uncharacterized protein</fullName>
    </submittedName>
</protein>
<evidence type="ECO:0000256" key="1">
    <source>
        <dbReference type="SAM" id="Phobius"/>
    </source>
</evidence>
<dbReference type="RefSeq" id="WP_069909723.1">
    <property type="nucleotide sequence ID" value="NZ_LAJE02000171.1"/>
</dbReference>
<keyword evidence="1" id="KW-0472">Membrane</keyword>
<comment type="caution">
    <text evidence="2">The sequence shown here is derived from an EMBL/GenBank/DDBJ whole genome shotgun (WGS) entry which is preliminary data.</text>
</comment>
<keyword evidence="1" id="KW-0812">Transmembrane</keyword>
<organism evidence="2 3">
    <name type="scientific">Devosia insulae DS-56</name>
    <dbReference type="NCBI Taxonomy" id="1116389"/>
    <lineage>
        <taxon>Bacteria</taxon>
        <taxon>Pseudomonadati</taxon>
        <taxon>Pseudomonadota</taxon>
        <taxon>Alphaproteobacteria</taxon>
        <taxon>Hyphomicrobiales</taxon>
        <taxon>Devosiaceae</taxon>
        <taxon>Devosia</taxon>
    </lineage>
</organism>
<evidence type="ECO:0000313" key="2">
    <source>
        <dbReference type="EMBL" id="OEO31106.1"/>
    </source>
</evidence>
<dbReference type="Proteomes" id="UP000095463">
    <property type="component" value="Unassembled WGS sequence"/>
</dbReference>
<feature type="transmembrane region" description="Helical" evidence="1">
    <location>
        <begin position="9"/>
        <end position="26"/>
    </location>
</feature>
<feature type="transmembrane region" description="Helical" evidence="1">
    <location>
        <begin position="46"/>
        <end position="67"/>
    </location>
</feature>
<keyword evidence="3" id="KW-1185">Reference proteome</keyword>
<dbReference type="AlphaFoldDB" id="A0A1E5XR76"/>
<evidence type="ECO:0000313" key="3">
    <source>
        <dbReference type="Proteomes" id="UP000095463"/>
    </source>
</evidence>
<sequence>MATQQMKPYVKLASTLASIGLGIFFIERFGLTELQKNGTVHIDGTILSIMVLAPIVLVIAGAVVFMVGKMRRL</sequence>
<dbReference type="EMBL" id="LAJE02000171">
    <property type="protein sequence ID" value="OEO31106.1"/>
    <property type="molecule type" value="Genomic_DNA"/>
</dbReference>
<dbReference type="OrthoDB" id="7951003at2"/>